<accession>A0ABZ1L5D4</accession>
<dbReference type="PANTHER" id="PTHR46637">
    <property type="entry name" value="TIS1421-TRANSPOSASE PROTEIN A"/>
    <property type="match status" value="1"/>
</dbReference>
<evidence type="ECO:0000313" key="3">
    <source>
        <dbReference type="Proteomes" id="UP001622594"/>
    </source>
</evidence>
<evidence type="ECO:0000259" key="1">
    <source>
        <dbReference type="Pfam" id="PF13340"/>
    </source>
</evidence>
<reference evidence="2 3" key="1">
    <citation type="submission" date="2022-10" db="EMBL/GenBank/DDBJ databases">
        <title>The complete genomes of actinobacterial strains from the NBC collection.</title>
        <authorList>
            <person name="Joergensen T.S."/>
            <person name="Alvarez Arevalo M."/>
            <person name="Sterndorff E.B."/>
            <person name="Faurdal D."/>
            <person name="Vuksanovic O."/>
            <person name="Mourched A.-S."/>
            <person name="Charusanti P."/>
            <person name="Shaw S."/>
            <person name="Blin K."/>
            <person name="Weber T."/>
        </authorList>
    </citation>
    <scope>NUCLEOTIDE SEQUENCE [LARGE SCALE GENOMIC DNA]</scope>
    <source>
        <strain evidence="2 3">NBC_00123</strain>
    </source>
</reference>
<dbReference type="Proteomes" id="UP001622594">
    <property type="component" value="Chromosome"/>
</dbReference>
<protein>
    <submittedName>
        <fullName evidence="2">Transposase</fullName>
    </submittedName>
</protein>
<dbReference type="PANTHER" id="PTHR46637:SF1">
    <property type="entry name" value="BLL5188 PROTEIN"/>
    <property type="match status" value="1"/>
</dbReference>
<dbReference type="Pfam" id="PF13340">
    <property type="entry name" value="DUF4096"/>
    <property type="match status" value="1"/>
</dbReference>
<dbReference type="InterPro" id="IPR025161">
    <property type="entry name" value="IS402-like_dom"/>
</dbReference>
<gene>
    <name evidence="2" type="ORF">OG814_10625</name>
</gene>
<dbReference type="RefSeq" id="WP_327164610.1">
    <property type="nucleotide sequence ID" value="NZ_CP108062.1"/>
</dbReference>
<organism evidence="2 3">
    <name type="scientific">Streptomyces zaomyceticus</name>
    <dbReference type="NCBI Taxonomy" id="68286"/>
    <lineage>
        <taxon>Bacteria</taxon>
        <taxon>Bacillati</taxon>
        <taxon>Actinomycetota</taxon>
        <taxon>Actinomycetes</taxon>
        <taxon>Kitasatosporales</taxon>
        <taxon>Streptomycetaceae</taxon>
        <taxon>Streptomyces</taxon>
    </lineage>
</organism>
<dbReference type="EMBL" id="CP108188">
    <property type="protein sequence ID" value="WTR69687.1"/>
    <property type="molecule type" value="Genomic_DNA"/>
</dbReference>
<keyword evidence="3" id="KW-1185">Reference proteome</keyword>
<proteinExistence type="predicted"/>
<sequence>MRAELSCRLVPDTLWELTAPLLPGFSRRPQGGGTSPLSERAVFTAVVYVLTSGCSWRLLPDTFGVSPATAHRRFTVWSNSGLWHALDRAAAETLGLGSEAGWVAAIVHTANLRCCADG</sequence>
<feature type="domain" description="Insertion element IS402-like" evidence="1">
    <location>
        <begin position="11"/>
        <end position="86"/>
    </location>
</feature>
<name>A0ABZ1L5D4_9ACTN</name>
<evidence type="ECO:0000313" key="2">
    <source>
        <dbReference type="EMBL" id="WTR69687.1"/>
    </source>
</evidence>
<dbReference type="InterPro" id="IPR052909">
    <property type="entry name" value="Transposase_6_like"/>
</dbReference>